<evidence type="ECO:0000259" key="3">
    <source>
        <dbReference type="Pfam" id="PF07261"/>
    </source>
</evidence>
<feature type="compositionally biased region" description="Polar residues" evidence="2">
    <location>
        <begin position="90"/>
        <end position="105"/>
    </location>
</feature>
<accession>A0A380K8F6</accession>
<dbReference type="OrthoDB" id="9770238at2"/>
<feature type="domain" description="DnaB/C C-terminal" evidence="3">
    <location>
        <begin position="9"/>
        <end position="76"/>
    </location>
</feature>
<dbReference type="Pfam" id="PF07261">
    <property type="entry name" value="DnaB_2"/>
    <property type="match status" value="1"/>
</dbReference>
<dbReference type="SUPFAM" id="SSF158499">
    <property type="entry name" value="DnaD domain-like"/>
    <property type="match status" value="1"/>
</dbReference>
<dbReference type="Proteomes" id="UP000254924">
    <property type="component" value="Unassembled WGS sequence"/>
</dbReference>
<sequence>MTNQEFFHNWQLAFGRSPNPFEYQDMEKWIEELSVEVVNEVLRLIVYQEKVNMRYFASIIADWERKGIKSLADVENNKAQHENTKAKSKGTANSKSNVPDWSNPNYKEPEIDLSEDKVIFNLIKEITWKMYRWELNWAKYQNFVKYSQGGVMKNGVELKVNPVNIYAAFNGMTSEEAEKAMFAHKKKELLAYEQNR</sequence>
<protein>
    <submittedName>
        <fullName evidence="4">Phage DNA replication protein</fullName>
    </submittedName>
</protein>
<feature type="region of interest" description="Disordered" evidence="2">
    <location>
        <begin position="79"/>
        <end position="106"/>
    </location>
</feature>
<dbReference type="NCBIfam" id="TIGR01446">
    <property type="entry name" value="DnaD_dom"/>
    <property type="match status" value="1"/>
</dbReference>
<comment type="similarity">
    <text evidence="1">Belongs to the DnaB/DnaD family.</text>
</comment>
<dbReference type="PANTHER" id="PTHR37293:SF5">
    <property type="entry name" value="DNA REPLICATION PROTEIN"/>
    <property type="match status" value="1"/>
</dbReference>
<gene>
    <name evidence="4" type="ORF">NCTC12224_00942</name>
</gene>
<reference evidence="4 5" key="1">
    <citation type="submission" date="2018-06" db="EMBL/GenBank/DDBJ databases">
        <authorList>
            <consortium name="Pathogen Informatics"/>
            <person name="Doyle S."/>
        </authorList>
    </citation>
    <scope>NUCLEOTIDE SEQUENCE [LARGE SCALE GENOMIC DNA]</scope>
    <source>
        <strain evidence="4 5">NCTC12224</strain>
    </source>
</reference>
<dbReference type="PANTHER" id="PTHR37293">
    <property type="entry name" value="PHAGE REPLICATION PROTEIN-RELATED"/>
    <property type="match status" value="1"/>
</dbReference>
<evidence type="ECO:0000256" key="2">
    <source>
        <dbReference type="SAM" id="MobiDB-lite"/>
    </source>
</evidence>
<dbReference type="InterPro" id="IPR034829">
    <property type="entry name" value="DnaD-like_sf"/>
</dbReference>
<dbReference type="AlphaFoldDB" id="A0A380K8F6"/>
<evidence type="ECO:0000313" key="4">
    <source>
        <dbReference type="EMBL" id="SUN60547.1"/>
    </source>
</evidence>
<evidence type="ECO:0000256" key="1">
    <source>
        <dbReference type="ARBA" id="ARBA00093462"/>
    </source>
</evidence>
<proteinExistence type="inferred from homology"/>
<name>A0A380K8F6_9STRE</name>
<dbReference type="InterPro" id="IPR053162">
    <property type="entry name" value="DnaD"/>
</dbReference>
<evidence type="ECO:0000313" key="5">
    <source>
        <dbReference type="Proteomes" id="UP000254924"/>
    </source>
</evidence>
<organism evidence="4 5">
    <name type="scientific">Streptococcus hyointestinalis</name>
    <dbReference type="NCBI Taxonomy" id="1337"/>
    <lineage>
        <taxon>Bacteria</taxon>
        <taxon>Bacillati</taxon>
        <taxon>Bacillota</taxon>
        <taxon>Bacilli</taxon>
        <taxon>Lactobacillales</taxon>
        <taxon>Streptococcaceae</taxon>
        <taxon>Streptococcus</taxon>
    </lineage>
</organism>
<dbReference type="InterPro" id="IPR006343">
    <property type="entry name" value="DnaB/C_C"/>
</dbReference>
<dbReference type="EMBL" id="UHFN01000007">
    <property type="protein sequence ID" value="SUN60547.1"/>
    <property type="molecule type" value="Genomic_DNA"/>
</dbReference>
<dbReference type="Gene3D" id="1.10.10.630">
    <property type="entry name" value="DnaD domain-like"/>
    <property type="match status" value="1"/>
</dbReference>
<keyword evidence="5" id="KW-1185">Reference proteome</keyword>